<geneLocation type="plasmid" evidence="2">
    <name>pMM1L5</name>
</geneLocation>
<keyword evidence="2" id="KW-0614">Plasmid</keyword>
<evidence type="ECO:0000256" key="1">
    <source>
        <dbReference type="SAM" id="Phobius"/>
    </source>
</evidence>
<evidence type="ECO:0000313" key="2">
    <source>
        <dbReference type="EMBL" id="QDH76116.1"/>
    </source>
</evidence>
<sequence>MHHFVMHSNHFYCYLTLVCVIFYVIYNLRNRSVRKLLLSY</sequence>
<keyword evidence="1" id="KW-1133">Transmembrane helix</keyword>
<keyword evidence="1" id="KW-0472">Membrane</keyword>
<organism evidence="2">
    <name type="scientific">Morganella morganii</name>
    <name type="common">Proteus morganii</name>
    <dbReference type="NCBI Taxonomy" id="582"/>
    <lineage>
        <taxon>Bacteria</taxon>
        <taxon>Pseudomonadati</taxon>
        <taxon>Pseudomonadota</taxon>
        <taxon>Gammaproteobacteria</taxon>
        <taxon>Enterobacterales</taxon>
        <taxon>Morganellaceae</taxon>
        <taxon>Morganella</taxon>
    </lineage>
</organism>
<dbReference type="AlphaFoldDB" id="A0A514C8V7"/>
<reference evidence="2" key="1">
    <citation type="submission" date="2019-04" db="EMBL/GenBank/DDBJ databases">
        <authorList>
            <person name="Hu G."/>
            <person name="Luo X."/>
        </authorList>
    </citation>
    <scope>NUCLEOTIDE SEQUENCE</scope>
    <source>
        <strain evidence="2">MM1L5</strain>
        <plasmid evidence="2">pMM1L5</plasmid>
    </source>
</reference>
<feature type="transmembrane region" description="Helical" evidence="1">
    <location>
        <begin position="6"/>
        <end position="26"/>
    </location>
</feature>
<name>A0A514C8V7_MORMO</name>
<accession>A0A514C8V7</accession>
<dbReference type="EMBL" id="MK851048">
    <property type="protein sequence ID" value="QDH76116.1"/>
    <property type="molecule type" value="Genomic_DNA"/>
</dbReference>
<proteinExistence type="predicted"/>
<protein>
    <submittedName>
        <fullName evidence="2">Uncharacterized protein</fullName>
    </submittedName>
</protein>
<keyword evidence="1" id="KW-0812">Transmembrane</keyword>